<comment type="caution">
    <text evidence="2">The sequence shown here is derived from an EMBL/GenBank/DDBJ whole genome shotgun (WGS) entry which is preliminary data.</text>
</comment>
<proteinExistence type="predicted"/>
<dbReference type="EMBL" id="BMAU01021233">
    <property type="protein sequence ID" value="GFY02497.1"/>
    <property type="molecule type" value="Genomic_DNA"/>
</dbReference>
<evidence type="ECO:0000256" key="1">
    <source>
        <dbReference type="SAM" id="MobiDB-lite"/>
    </source>
</evidence>
<sequence length="113" mass="12741">MILDRFNVYEPLCTVDLPRREGVNIKFALVSYTRALGDGPRNFEPHSSDDISAVTTSLNYPTTPTEGRYNPNRSSYTRAFEPWSRGEDDTLAGTPSPNYHITSMGGRLRSRQI</sequence>
<feature type="compositionally biased region" description="Polar residues" evidence="1">
    <location>
        <begin position="53"/>
        <end position="77"/>
    </location>
</feature>
<gene>
    <name evidence="2" type="ORF">TNCV_3503781</name>
</gene>
<reference evidence="2" key="1">
    <citation type="submission" date="2020-08" db="EMBL/GenBank/DDBJ databases">
        <title>Multicomponent nature underlies the extraordinary mechanical properties of spider dragline silk.</title>
        <authorList>
            <person name="Kono N."/>
            <person name="Nakamura H."/>
            <person name="Mori M."/>
            <person name="Yoshida Y."/>
            <person name="Ohtoshi R."/>
            <person name="Malay A.D."/>
            <person name="Moran D.A.P."/>
            <person name="Tomita M."/>
            <person name="Numata K."/>
            <person name="Arakawa K."/>
        </authorList>
    </citation>
    <scope>NUCLEOTIDE SEQUENCE</scope>
</reference>
<dbReference type="AlphaFoldDB" id="A0A8X6V2S3"/>
<protein>
    <submittedName>
        <fullName evidence="2">Uncharacterized protein</fullName>
    </submittedName>
</protein>
<evidence type="ECO:0000313" key="2">
    <source>
        <dbReference type="EMBL" id="GFY02497.1"/>
    </source>
</evidence>
<keyword evidence="3" id="KW-1185">Reference proteome</keyword>
<organism evidence="2 3">
    <name type="scientific">Trichonephila clavipes</name>
    <name type="common">Golden silk orbweaver</name>
    <name type="synonym">Nephila clavipes</name>
    <dbReference type="NCBI Taxonomy" id="2585209"/>
    <lineage>
        <taxon>Eukaryota</taxon>
        <taxon>Metazoa</taxon>
        <taxon>Ecdysozoa</taxon>
        <taxon>Arthropoda</taxon>
        <taxon>Chelicerata</taxon>
        <taxon>Arachnida</taxon>
        <taxon>Araneae</taxon>
        <taxon>Araneomorphae</taxon>
        <taxon>Entelegynae</taxon>
        <taxon>Araneoidea</taxon>
        <taxon>Nephilidae</taxon>
        <taxon>Trichonephila</taxon>
    </lineage>
</organism>
<dbReference type="Proteomes" id="UP000887159">
    <property type="component" value="Unassembled WGS sequence"/>
</dbReference>
<name>A0A8X6V2S3_TRICX</name>
<feature type="region of interest" description="Disordered" evidence="1">
    <location>
        <begin position="39"/>
        <end position="113"/>
    </location>
</feature>
<accession>A0A8X6V2S3</accession>
<evidence type="ECO:0000313" key="3">
    <source>
        <dbReference type="Proteomes" id="UP000887159"/>
    </source>
</evidence>